<feature type="domain" description="DUF1559" evidence="2">
    <location>
        <begin position="34"/>
        <end position="276"/>
    </location>
</feature>
<dbReference type="Pfam" id="PF07596">
    <property type="entry name" value="SBP_bac_10"/>
    <property type="match status" value="1"/>
</dbReference>
<evidence type="ECO:0000256" key="1">
    <source>
        <dbReference type="SAM" id="Phobius"/>
    </source>
</evidence>
<dbReference type="Proteomes" id="UP000676194">
    <property type="component" value="Chromosome"/>
</dbReference>
<dbReference type="PANTHER" id="PTHR30093:SF2">
    <property type="entry name" value="TYPE II SECRETION SYSTEM PROTEIN H"/>
    <property type="match status" value="1"/>
</dbReference>
<protein>
    <submittedName>
        <fullName evidence="3">DUF1559 domain-containing protein</fullName>
    </submittedName>
</protein>
<dbReference type="KEGG" id="tsph:KIH39_03655"/>
<dbReference type="PROSITE" id="PS00409">
    <property type="entry name" value="PROKAR_NTER_METHYL"/>
    <property type="match status" value="1"/>
</dbReference>
<keyword evidence="1" id="KW-0472">Membrane</keyword>
<keyword evidence="4" id="KW-1185">Reference proteome</keyword>
<sequence>MLSQSRRRGFTLIELLVVIAIIAILIGLLLPAVQKVRAAAARMVSTNNLKQIVLACHNFESANGKLPPMADTIPNNTGNWASLHFWILPYIEQNNIWNWGASIANTWTGTANAPGAQKVKTYLTNRDYTTPPDTWTEGNGGTWGYCNYGMNHAVFGTPYTSNTNAPKTILGITDGTSNTVAFCEQLSQCGIGNNTSSTDPTPKLWAYYPPWWWPQGPYFDTRLMSNTSVNPPTATPPQSQPSIAACNPYYVQALDASGCMTGMCDGSVRTVSTNVSPTTWYAALWPTDGLILGSDW</sequence>
<accession>A0A8E6EYT7</accession>
<organism evidence="3 4">
    <name type="scientific">Telmatocola sphagniphila</name>
    <dbReference type="NCBI Taxonomy" id="1123043"/>
    <lineage>
        <taxon>Bacteria</taxon>
        <taxon>Pseudomonadati</taxon>
        <taxon>Planctomycetota</taxon>
        <taxon>Planctomycetia</taxon>
        <taxon>Gemmatales</taxon>
        <taxon>Gemmataceae</taxon>
    </lineage>
</organism>
<dbReference type="InterPro" id="IPR012902">
    <property type="entry name" value="N_methyl_site"/>
</dbReference>
<dbReference type="RefSeq" id="WP_213497913.1">
    <property type="nucleotide sequence ID" value="NZ_CP074694.1"/>
</dbReference>
<keyword evidence="1" id="KW-1133">Transmembrane helix</keyword>
<reference evidence="3" key="1">
    <citation type="submission" date="2021-05" db="EMBL/GenBank/DDBJ databases">
        <title>Complete genome sequence of the cellulolytic planctomycete Telmatocola sphagniphila SP2T and characterization of the first cellulase from planctomycetes.</title>
        <authorList>
            <person name="Rakitin A.L."/>
            <person name="Beletsky A.V."/>
            <person name="Naumoff D.G."/>
            <person name="Kulichevskaya I.S."/>
            <person name="Mardanov A.V."/>
            <person name="Ravin N.V."/>
            <person name="Dedysh S.N."/>
        </authorList>
    </citation>
    <scope>NUCLEOTIDE SEQUENCE</scope>
    <source>
        <strain evidence="3">SP2T</strain>
    </source>
</reference>
<keyword evidence="1" id="KW-0812">Transmembrane</keyword>
<dbReference type="AlphaFoldDB" id="A0A8E6EYT7"/>
<dbReference type="Gene3D" id="3.30.700.10">
    <property type="entry name" value="Glycoprotein, Type 4 Pilin"/>
    <property type="match status" value="1"/>
</dbReference>
<feature type="transmembrane region" description="Helical" evidence="1">
    <location>
        <begin position="12"/>
        <end position="33"/>
    </location>
</feature>
<evidence type="ECO:0000259" key="2">
    <source>
        <dbReference type="Pfam" id="PF07596"/>
    </source>
</evidence>
<name>A0A8E6EYT7_9BACT</name>
<evidence type="ECO:0000313" key="4">
    <source>
        <dbReference type="Proteomes" id="UP000676194"/>
    </source>
</evidence>
<evidence type="ECO:0000313" key="3">
    <source>
        <dbReference type="EMBL" id="QVL33023.1"/>
    </source>
</evidence>
<dbReference type="SUPFAM" id="SSF54523">
    <property type="entry name" value="Pili subunits"/>
    <property type="match status" value="1"/>
</dbReference>
<dbReference type="InterPro" id="IPR045584">
    <property type="entry name" value="Pilin-like"/>
</dbReference>
<dbReference type="InterPro" id="IPR011453">
    <property type="entry name" value="DUF1559"/>
</dbReference>
<proteinExistence type="predicted"/>
<dbReference type="NCBIfam" id="TIGR02532">
    <property type="entry name" value="IV_pilin_GFxxxE"/>
    <property type="match status" value="1"/>
</dbReference>
<gene>
    <name evidence="3" type="ORF">KIH39_03655</name>
</gene>
<dbReference type="PANTHER" id="PTHR30093">
    <property type="entry name" value="GENERAL SECRETION PATHWAY PROTEIN G"/>
    <property type="match status" value="1"/>
</dbReference>
<dbReference type="Pfam" id="PF07963">
    <property type="entry name" value="N_methyl"/>
    <property type="match status" value="1"/>
</dbReference>
<dbReference type="EMBL" id="CP074694">
    <property type="protein sequence ID" value="QVL33023.1"/>
    <property type="molecule type" value="Genomic_DNA"/>
</dbReference>